<dbReference type="Proteomes" id="UP000218209">
    <property type="component" value="Unassembled WGS sequence"/>
</dbReference>
<feature type="compositionally biased region" description="Basic residues" evidence="1">
    <location>
        <begin position="361"/>
        <end position="374"/>
    </location>
</feature>
<sequence>MVGRGGKRSLPSVASARARNVHKEARRVAASCTPTGADRQVKDEMRAAAARGAAAGSASVGQPPSYAPGAPLGTSAGPEVELVSAGMHHTTGAPSAQVALAPLVHGSPPVYFNGNQVRPPMVQFSAPPPPPLFDPSTFLSGSLAGATRLPPLSFLPGAQQVRGVINCSPPSTGAQTFATAGAGAPKGLIPTAHGTNPGSALHSSVWGTATGDVSPLLSAPQAANDNFQGPPAWSAEAEMVPPTVNASDFGAAVARPSSSMPSAPVHRPVTPPALKRAGARRAAGIRRPLISSVPAGSSTCDTAAASGTATAAPAAGQAAMPTGGSAATPSTPCTPDAGVGRASGGVQKDTAARSSAFAARRASHHKPGGKRLARKRSDSSSDDVESVPAGPKPKKVKQPEEGGGGALNDTNMQKLMDFLKHAPVLIDAVDNLTGNMRLMSREMQSQGKKMEDLTVSVKGFQQSPTNCKRRIVDTDGEEYYDHEEMNTLSGNGTVGSAALSTTSAAATAVGKKLSFLQEGTIKMLRVRGRVKSRTFGNIGGATYTRDVLLDSDADWKLIVDETKEELSLNDGHANSFLLSDISPPTPRNSARKVSNKGKTKVETRRAYQPITQAISHVLEAIKKRTVAAWFFEIKSTPESMLPSEATEWLGNRRVEGGGEQAVKPRLEASELGLQGMLAAVKAMFKHLGVQDRIREPTNVGDAAHVVLAWGHLALCAAFVRAALEQIEAGGTRRRTGMDSGWYDRWRWEVLALKAFVPLSKTQWHGMVISDAEDPALFVFPMDPVPVSGARTLVELAKSLAGDESEDDAEAAVDAGTVASVTQGAASVGAAAAADAAASGGAEMPAGEVPAQRATAAAIDIAVSATARAEMAAAAAAAAPAVV</sequence>
<evidence type="ECO:0000256" key="1">
    <source>
        <dbReference type="SAM" id="MobiDB-lite"/>
    </source>
</evidence>
<protein>
    <submittedName>
        <fullName evidence="2">Uncharacterized protein</fullName>
    </submittedName>
</protein>
<keyword evidence="3" id="KW-1185">Reference proteome</keyword>
<gene>
    <name evidence="2" type="ORF">BU14_0269s0027</name>
</gene>
<evidence type="ECO:0000313" key="2">
    <source>
        <dbReference type="EMBL" id="OSX74747.1"/>
    </source>
</evidence>
<feature type="region of interest" description="Disordered" evidence="1">
    <location>
        <begin position="1"/>
        <end position="73"/>
    </location>
</feature>
<feature type="compositionally biased region" description="Low complexity" evidence="1">
    <location>
        <begin position="272"/>
        <end position="303"/>
    </location>
</feature>
<feature type="region of interest" description="Disordered" evidence="1">
    <location>
        <begin position="255"/>
        <end position="303"/>
    </location>
</feature>
<accession>A0A1X6P1Q1</accession>
<evidence type="ECO:0000313" key="3">
    <source>
        <dbReference type="Proteomes" id="UP000218209"/>
    </source>
</evidence>
<feature type="compositionally biased region" description="Basic residues" evidence="1">
    <location>
        <begin position="589"/>
        <end position="598"/>
    </location>
</feature>
<feature type="compositionally biased region" description="Low complexity" evidence="1">
    <location>
        <begin position="47"/>
        <end position="59"/>
    </location>
</feature>
<feature type="region of interest" description="Disordered" evidence="1">
    <location>
        <begin position="316"/>
        <end position="409"/>
    </location>
</feature>
<dbReference type="EMBL" id="KV918932">
    <property type="protein sequence ID" value="OSX74747.1"/>
    <property type="molecule type" value="Genomic_DNA"/>
</dbReference>
<dbReference type="AlphaFoldDB" id="A0A1X6P1Q1"/>
<feature type="region of interest" description="Disordered" evidence="1">
    <location>
        <begin position="581"/>
        <end position="602"/>
    </location>
</feature>
<reference evidence="2 3" key="1">
    <citation type="submission" date="2017-03" db="EMBL/GenBank/DDBJ databases">
        <title>WGS assembly of Porphyra umbilicalis.</title>
        <authorList>
            <person name="Brawley S.H."/>
            <person name="Blouin N.A."/>
            <person name="Ficko-Blean E."/>
            <person name="Wheeler G.L."/>
            <person name="Lohr M."/>
            <person name="Goodson H.V."/>
            <person name="Jenkins J.W."/>
            <person name="Blaby-Haas C.E."/>
            <person name="Helliwell K.E."/>
            <person name="Chan C."/>
            <person name="Marriage T."/>
            <person name="Bhattacharya D."/>
            <person name="Klein A.S."/>
            <person name="Badis Y."/>
            <person name="Brodie J."/>
            <person name="Cao Y."/>
            <person name="Collen J."/>
            <person name="Dittami S.M."/>
            <person name="Gachon C.M."/>
            <person name="Green B.R."/>
            <person name="Karpowicz S."/>
            <person name="Kim J.W."/>
            <person name="Kudahl U."/>
            <person name="Lin S."/>
            <person name="Michel G."/>
            <person name="Mittag M."/>
            <person name="Olson B.J."/>
            <person name="Pangilinan J."/>
            <person name="Peng Y."/>
            <person name="Qiu H."/>
            <person name="Shu S."/>
            <person name="Singer J.T."/>
            <person name="Smith A.G."/>
            <person name="Sprecher B.N."/>
            <person name="Wagner V."/>
            <person name="Wang W."/>
            <person name="Wang Z.-Y."/>
            <person name="Yan J."/>
            <person name="Yarish C."/>
            <person name="Zoeuner-Riek S."/>
            <person name="Zhuang Y."/>
            <person name="Zou Y."/>
            <person name="Lindquist E.A."/>
            <person name="Grimwood J."/>
            <person name="Barry K."/>
            <person name="Rokhsar D.S."/>
            <person name="Schmutz J."/>
            <person name="Stiller J.W."/>
            <person name="Grossman A.R."/>
            <person name="Prochnik S.E."/>
        </authorList>
    </citation>
    <scope>NUCLEOTIDE SEQUENCE [LARGE SCALE GENOMIC DNA]</scope>
    <source>
        <strain evidence="2">4086291</strain>
    </source>
</reference>
<organism evidence="2 3">
    <name type="scientific">Porphyra umbilicalis</name>
    <name type="common">Purple laver</name>
    <name type="synonym">Red alga</name>
    <dbReference type="NCBI Taxonomy" id="2786"/>
    <lineage>
        <taxon>Eukaryota</taxon>
        <taxon>Rhodophyta</taxon>
        <taxon>Bangiophyceae</taxon>
        <taxon>Bangiales</taxon>
        <taxon>Bangiaceae</taxon>
        <taxon>Porphyra</taxon>
    </lineage>
</organism>
<name>A0A1X6P1Q1_PORUM</name>
<proteinExistence type="predicted"/>